<keyword evidence="2" id="KW-1185">Reference proteome</keyword>
<evidence type="ECO:0000313" key="2">
    <source>
        <dbReference type="Proteomes" id="UP001062846"/>
    </source>
</evidence>
<protein>
    <submittedName>
        <fullName evidence="1">Uncharacterized protein</fullName>
    </submittedName>
</protein>
<dbReference type="EMBL" id="CM046398">
    <property type="protein sequence ID" value="KAI8533037.1"/>
    <property type="molecule type" value="Genomic_DNA"/>
</dbReference>
<name>A0ACC0LXJ6_RHOML</name>
<gene>
    <name evidence="1" type="ORF">RHMOL_Rhmol11G0265100</name>
</gene>
<sequence length="1020" mass="113449">MAARKTLGRSPLLFLSLGKRTMAKEKTTTNQQDGQHKHCPNTVFVSNFPYSFTNSQAPPLSLYIFLYIYMTYNDVFCLNMRFGIECVFVLETLIFQLEETFSEVGPIRRCFMVAKKGSTEHRGFGFVQFAVTEDATRAIELKNGLSVGGRKIGVKHAMQRATLEQRRSKENKEDPTNTKDEKGDVSSQVVKHKQASKSEDKVESAKPRKVTTALSATTNGGIGSDKQRVARTVILGGLLNADMAEDVHGRARECGTVCSTTYPLPKEELEYHGLSRDGCKMDASSILYTSVRSARACVAMLHQKEISGGSVWARQLGGEGSKTQKWKLIVRNLPFKATVSEIKDMFSSAGFVWDVFIPTNSETGFSKGFAFVKFTSKQEAENAIQKFNGEKIGKRPIAVDWAVPKKVYATGSQTVASEDGQDGKGDDGSSDDLEDDDVGSGENSQQPNGGDGASDDPDMIGKEDIPPEFDFDEEADVARKILKNLISSSTKEISTSLNYDSDSPKESKLDERNDVPNKPSDESADVSGITKPDNSGKIKLRDFKEGDGEDDLLRTIFISNLPFDIDKEEVKQRFSGFGEVQSFIPVLHQITKRPKGSAFLKFKTVDAVDAAFSAANAAAGLGIFVKGRQLKVLRALDKKSAQNKELEKSKKEEHDHRNLYLAKEGLIVEGTPAAEGVSASDMSKRQMLERKKTIKLKSPNFHVSRTRLIMYNMPKSLTERELKKLCIDAVTSRATKQKPVIRQIKFLKDSKKGEVVKQNHSRGVAFVEFSEHQHALVALRVLNNNPETFGSEHRPIVEFALDNVQTLKLRNSRFEAQLQGSHGDAGKGVHQNSDLQTSDAQPNKISGKRKYEGNAYPLKAPKTIKQDGIEHKTPGGVAAEESRTSKKQKSDRTSGNGNKFTSVLKQDRSRPMVKNNQHGRSHKDQKSHPSEDQAMNALKSTSLEGGLVPMKKRKLPDQKEQQKRPSLKKRNKNKDPLGRDVVDKLDVLVERYRAKFSQHNSDRTDGEKQGSRQIRRWFES</sequence>
<reference evidence="1" key="1">
    <citation type="submission" date="2022-02" db="EMBL/GenBank/DDBJ databases">
        <title>Plant Genome Project.</title>
        <authorList>
            <person name="Zhang R.-G."/>
        </authorList>
    </citation>
    <scope>NUCLEOTIDE SEQUENCE</scope>
    <source>
        <strain evidence="1">AT1</strain>
    </source>
</reference>
<evidence type="ECO:0000313" key="1">
    <source>
        <dbReference type="EMBL" id="KAI8533037.1"/>
    </source>
</evidence>
<accession>A0ACC0LXJ6</accession>
<organism evidence="1 2">
    <name type="scientific">Rhododendron molle</name>
    <name type="common">Chinese azalea</name>
    <name type="synonym">Azalea mollis</name>
    <dbReference type="NCBI Taxonomy" id="49168"/>
    <lineage>
        <taxon>Eukaryota</taxon>
        <taxon>Viridiplantae</taxon>
        <taxon>Streptophyta</taxon>
        <taxon>Embryophyta</taxon>
        <taxon>Tracheophyta</taxon>
        <taxon>Spermatophyta</taxon>
        <taxon>Magnoliopsida</taxon>
        <taxon>eudicotyledons</taxon>
        <taxon>Gunneridae</taxon>
        <taxon>Pentapetalae</taxon>
        <taxon>asterids</taxon>
        <taxon>Ericales</taxon>
        <taxon>Ericaceae</taxon>
        <taxon>Ericoideae</taxon>
        <taxon>Rhodoreae</taxon>
        <taxon>Rhododendron</taxon>
    </lineage>
</organism>
<dbReference type="Proteomes" id="UP001062846">
    <property type="component" value="Chromosome 11"/>
</dbReference>
<comment type="caution">
    <text evidence="1">The sequence shown here is derived from an EMBL/GenBank/DDBJ whole genome shotgun (WGS) entry which is preliminary data.</text>
</comment>
<proteinExistence type="predicted"/>